<feature type="non-terminal residue" evidence="2">
    <location>
        <position position="1"/>
    </location>
</feature>
<organism evidence="2 3">
    <name type="scientific">Tsukamurella paurometabola</name>
    <name type="common">Corynebacterium paurometabolum</name>
    <dbReference type="NCBI Taxonomy" id="2061"/>
    <lineage>
        <taxon>Bacteria</taxon>
        <taxon>Bacillati</taxon>
        <taxon>Actinomycetota</taxon>
        <taxon>Actinomycetes</taxon>
        <taxon>Mycobacteriales</taxon>
        <taxon>Tsukamurellaceae</taxon>
        <taxon>Tsukamurella</taxon>
    </lineage>
</organism>
<keyword evidence="1" id="KW-1133">Transmembrane helix</keyword>
<dbReference type="EMBL" id="JAGXOE010000762">
    <property type="protein sequence ID" value="MBS4105009.1"/>
    <property type="molecule type" value="Genomic_DNA"/>
</dbReference>
<accession>A0ABS5NL50</accession>
<evidence type="ECO:0000313" key="3">
    <source>
        <dbReference type="Proteomes" id="UP000676853"/>
    </source>
</evidence>
<evidence type="ECO:0000313" key="2">
    <source>
        <dbReference type="EMBL" id="MBS4105009.1"/>
    </source>
</evidence>
<proteinExistence type="predicted"/>
<feature type="transmembrane region" description="Helical" evidence="1">
    <location>
        <begin position="27"/>
        <end position="44"/>
    </location>
</feature>
<gene>
    <name evidence="2" type="ORF">KFZ73_27715</name>
</gene>
<sequence length="89" mass="9440">AASVASLLFILYGRVTGGEREAQRARMMLALVLIFGSVVFFTLFEQAGTSLNLFADRNVDLSITPQAFQFLGMTVGTPAQLAAAGITPT</sequence>
<name>A0ABS5NL50_TSUPA</name>
<comment type="caution">
    <text evidence="2">The sequence shown here is derived from an EMBL/GenBank/DDBJ whole genome shotgun (WGS) entry which is preliminary data.</text>
</comment>
<keyword evidence="1" id="KW-0812">Transmembrane</keyword>
<feature type="non-terminal residue" evidence="2">
    <location>
        <position position="89"/>
    </location>
</feature>
<protein>
    <submittedName>
        <fullName evidence="2">Uncharacterized protein</fullName>
    </submittedName>
</protein>
<dbReference type="Proteomes" id="UP000676853">
    <property type="component" value="Unassembled WGS sequence"/>
</dbReference>
<evidence type="ECO:0000256" key="1">
    <source>
        <dbReference type="SAM" id="Phobius"/>
    </source>
</evidence>
<reference evidence="2 3" key="1">
    <citation type="submission" date="2021-04" db="EMBL/GenBank/DDBJ databases">
        <title>Whole genome sequence analysis of a thiophenic sulfur metabolizing bacteria.</title>
        <authorList>
            <person name="Akhtar N."/>
            <person name="Akram J."/>
            <person name="Aslam A."/>
        </authorList>
    </citation>
    <scope>NUCLEOTIDE SEQUENCE [LARGE SCALE GENOMIC DNA]</scope>
    <source>
        <strain evidence="2 3">3OW</strain>
    </source>
</reference>
<dbReference type="Gene3D" id="1.20.1250.20">
    <property type="entry name" value="MFS general substrate transporter like domains"/>
    <property type="match status" value="1"/>
</dbReference>
<dbReference type="InterPro" id="IPR036259">
    <property type="entry name" value="MFS_trans_sf"/>
</dbReference>
<keyword evidence="1" id="KW-0472">Membrane</keyword>
<keyword evidence="3" id="KW-1185">Reference proteome</keyword>